<evidence type="ECO:0000313" key="3">
    <source>
        <dbReference type="Proteomes" id="UP000027361"/>
    </source>
</evidence>
<dbReference type="AlphaFoldDB" id="A0A066V932"/>
<feature type="chain" id="PRO_5001627994" description="Cryptic loci regulator 2 N-terminal domain-containing protein" evidence="1">
    <location>
        <begin position="24"/>
        <end position="212"/>
    </location>
</feature>
<accession>A0A066V932</accession>
<dbReference type="RefSeq" id="XP_013240555.1">
    <property type="nucleotide sequence ID" value="XM_013385101.1"/>
</dbReference>
<gene>
    <name evidence="2" type="ORF">K437DRAFT_270690</name>
</gene>
<evidence type="ECO:0000256" key="1">
    <source>
        <dbReference type="SAM" id="SignalP"/>
    </source>
</evidence>
<proteinExistence type="predicted"/>
<keyword evidence="1" id="KW-0732">Signal</keyword>
<keyword evidence="3" id="KW-1185">Reference proteome</keyword>
<feature type="signal peptide" evidence="1">
    <location>
        <begin position="1"/>
        <end position="23"/>
    </location>
</feature>
<reference evidence="2 3" key="1">
    <citation type="submission" date="2014-05" db="EMBL/GenBank/DDBJ databases">
        <title>Draft genome sequence of a rare smut relative, Tilletiaria anomala UBC 951.</title>
        <authorList>
            <consortium name="DOE Joint Genome Institute"/>
            <person name="Toome M."/>
            <person name="Kuo A."/>
            <person name="Henrissat B."/>
            <person name="Lipzen A."/>
            <person name="Tritt A."/>
            <person name="Yoshinaga Y."/>
            <person name="Zane M."/>
            <person name="Barry K."/>
            <person name="Grigoriev I.V."/>
            <person name="Spatafora J.W."/>
            <person name="Aimea M.C."/>
        </authorList>
    </citation>
    <scope>NUCLEOTIDE SEQUENCE [LARGE SCALE GENOMIC DNA]</scope>
    <source>
        <strain evidence="2 3">UBC 951</strain>
    </source>
</reference>
<organism evidence="2 3">
    <name type="scientific">Tilletiaria anomala (strain ATCC 24038 / CBS 436.72 / UBC 951)</name>
    <dbReference type="NCBI Taxonomy" id="1037660"/>
    <lineage>
        <taxon>Eukaryota</taxon>
        <taxon>Fungi</taxon>
        <taxon>Dikarya</taxon>
        <taxon>Basidiomycota</taxon>
        <taxon>Ustilaginomycotina</taxon>
        <taxon>Exobasidiomycetes</taxon>
        <taxon>Georgefischeriales</taxon>
        <taxon>Tilletiariaceae</taxon>
        <taxon>Tilletiaria</taxon>
    </lineage>
</organism>
<dbReference type="Proteomes" id="UP000027361">
    <property type="component" value="Unassembled WGS sequence"/>
</dbReference>
<dbReference type="InParanoid" id="A0A066V932"/>
<dbReference type="GeneID" id="25266193"/>
<comment type="caution">
    <text evidence="2">The sequence shown here is derived from an EMBL/GenBank/DDBJ whole genome shotgun (WGS) entry which is preliminary data.</text>
</comment>
<evidence type="ECO:0000313" key="2">
    <source>
        <dbReference type="EMBL" id="KDN37976.1"/>
    </source>
</evidence>
<dbReference type="HOGENOM" id="CLU_1300449_0_0_1"/>
<evidence type="ECO:0008006" key="4">
    <source>
        <dbReference type="Google" id="ProtNLM"/>
    </source>
</evidence>
<dbReference type="EMBL" id="JMSN01000126">
    <property type="protein sequence ID" value="KDN37976.1"/>
    <property type="molecule type" value="Genomic_DNA"/>
</dbReference>
<name>A0A066V932_TILAU</name>
<sequence length="212" mass="24370">MHIRTILQGSPILVVLLFGVTRAAPSLVQDAVGSRGTKVAHETLDGHRLSIPAPEDPYIIRIGTTEYYYIDKLRPLDNAQEHKEQFEWLFPYPDASLKLGEQTFDASVVHKDGTTLRIFPQEYSRFFSAAIFNKIRDETVLPEHPRGNQLIEKFEMNDEHNLRKRSRSDMHCYINSDCYSVICDRFIQPQIETYCDKGPTLSNYVGILCSFI</sequence>
<protein>
    <recommendedName>
        <fullName evidence="4">Cryptic loci regulator 2 N-terminal domain-containing protein</fullName>
    </recommendedName>
</protein>